<feature type="compositionally biased region" description="Basic and acidic residues" evidence="11">
    <location>
        <begin position="811"/>
        <end position="824"/>
    </location>
</feature>
<dbReference type="Gene3D" id="3.30.50.10">
    <property type="entry name" value="Erythroid Transcription Factor GATA-1, subunit A"/>
    <property type="match status" value="1"/>
</dbReference>
<evidence type="ECO:0000256" key="6">
    <source>
        <dbReference type="ARBA" id="ARBA00023015"/>
    </source>
</evidence>
<dbReference type="Gene3D" id="1.10.565.10">
    <property type="entry name" value="Retinoid X Receptor"/>
    <property type="match status" value="1"/>
</dbReference>
<feature type="region of interest" description="Disordered" evidence="11">
    <location>
        <begin position="725"/>
        <end position="751"/>
    </location>
</feature>
<keyword evidence="3" id="KW-0479">Metal-binding</keyword>
<dbReference type="GO" id="GO:0000122">
    <property type="term" value="P:negative regulation of transcription by RNA polymerase II"/>
    <property type="evidence" value="ECO:0007669"/>
    <property type="project" value="TreeGrafter"/>
</dbReference>
<feature type="region of interest" description="Disordered" evidence="11">
    <location>
        <begin position="572"/>
        <end position="591"/>
    </location>
</feature>
<keyword evidence="10" id="KW-0539">Nucleus</keyword>
<dbReference type="OrthoDB" id="7634782at2759"/>
<accession>A0A2T7Q082</accession>
<dbReference type="SMART" id="SM00430">
    <property type="entry name" value="HOLI"/>
    <property type="match status" value="1"/>
</dbReference>
<evidence type="ECO:0000256" key="8">
    <source>
        <dbReference type="ARBA" id="ARBA00023163"/>
    </source>
</evidence>
<dbReference type="AlphaFoldDB" id="A0A2T7Q082"/>
<dbReference type="GO" id="GO:0045944">
    <property type="term" value="P:positive regulation of transcription by RNA polymerase II"/>
    <property type="evidence" value="ECO:0007669"/>
    <property type="project" value="TreeGrafter"/>
</dbReference>
<reference evidence="14 15" key="1">
    <citation type="submission" date="2018-04" db="EMBL/GenBank/DDBJ databases">
        <title>The genome of golden apple snail Pomacea canaliculata provides insight into stress tolerance and invasive adaptation.</title>
        <authorList>
            <person name="Liu C."/>
            <person name="Liu B."/>
            <person name="Ren Y."/>
            <person name="Zhang Y."/>
            <person name="Wang H."/>
            <person name="Li S."/>
            <person name="Jiang F."/>
            <person name="Yin L."/>
            <person name="Zhang G."/>
            <person name="Qian W."/>
            <person name="Fan W."/>
        </authorList>
    </citation>
    <scope>NUCLEOTIDE SEQUENCE [LARGE SCALE GENOMIC DNA]</scope>
    <source>
        <strain evidence="14">SZHN2017</strain>
        <tissue evidence="14">Muscle</tissue>
    </source>
</reference>
<feature type="compositionally biased region" description="Low complexity" evidence="11">
    <location>
        <begin position="517"/>
        <end position="532"/>
    </location>
</feature>
<dbReference type="GO" id="GO:0005737">
    <property type="term" value="C:cytoplasm"/>
    <property type="evidence" value="ECO:0007669"/>
    <property type="project" value="UniProtKB-SubCell"/>
</dbReference>
<dbReference type="InterPro" id="IPR001728">
    <property type="entry name" value="ThyrH_rcpt"/>
</dbReference>
<dbReference type="SUPFAM" id="SSF57716">
    <property type="entry name" value="Glucocorticoid receptor-like (DNA-binding domain)"/>
    <property type="match status" value="1"/>
</dbReference>
<evidence type="ECO:0000256" key="1">
    <source>
        <dbReference type="ARBA" id="ARBA00004496"/>
    </source>
</evidence>
<keyword evidence="5" id="KW-0862">Zinc</keyword>
<feature type="region of interest" description="Disordered" evidence="11">
    <location>
        <begin position="511"/>
        <end position="542"/>
    </location>
</feature>
<dbReference type="PRINTS" id="PR00047">
    <property type="entry name" value="STROIDFINGER"/>
</dbReference>
<feature type="domain" description="Nuclear receptor" evidence="12">
    <location>
        <begin position="13"/>
        <end position="89"/>
    </location>
</feature>
<dbReference type="GO" id="GO:0008270">
    <property type="term" value="F:zinc ion binding"/>
    <property type="evidence" value="ECO:0007669"/>
    <property type="project" value="UniProtKB-KW"/>
</dbReference>
<dbReference type="STRING" id="400727.A0A2T7Q082"/>
<dbReference type="SUPFAM" id="SSF48508">
    <property type="entry name" value="Nuclear receptor ligand-binding domain"/>
    <property type="match status" value="1"/>
</dbReference>
<evidence type="ECO:0000259" key="13">
    <source>
        <dbReference type="PROSITE" id="PS51843"/>
    </source>
</evidence>
<feature type="compositionally biased region" description="Low complexity" evidence="11">
    <location>
        <begin position="573"/>
        <end position="585"/>
    </location>
</feature>
<dbReference type="Pfam" id="PF00104">
    <property type="entry name" value="Hormone_recep"/>
    <property type="match status" value="1"/>
</dbReference>
<organism evidence="14 15">
    <name type="scientific">Pomacea canaliculata</name>
    <name type="common">Golden apple snail</name>
    <dbReference type="NCBI Taxonomy" id="400727"/>
    <lineage>
        <taxon>Eukaryota</taxon>
        <taxon>Metazoa</taxon>
        <taxon>Spiralia</taxon>
        <taxon>Lophotrochozoa</taxon>
        <taxon>Mollusca</taxon>
        <taxon>Gastropoda</taxon>
        <taxon>Caenogastropoda</taxon>
        <taxon>Architaenioglossa</taxon>
        <taxon>Ampullarioidea</taxon>
        <taxon>Ampullariidae</taxon>
        <taxon>Pomacea</taxon>
    </lineage>
</organism>
<proteinExistence type="inferred from homology"/>
<feature type="compositionally biased region" description="Low complexity" evidence="11">
    <location>
        <begin position="786"/>
        <end position="800"/>
    </location>
</feature>
<dbReference type="InterPro" id="IPR050234">
    <property type="entry name" value="Nuclear_hormone_rcpt_NR1"/>
</dbReference>
<dbReference type="Pfam" id="PF00105">
    <property type="entry name" value="zf-C4"/>
    <property type="match status" value="1"/>
</dbReference>
<dbReference type="InterPro" id="IPR035500">
    <property type="entry name" value="NHR-like_dom_sf"/>
</dbReference>
<dbReference type="PROSITE" id="PS51030">
    <property type="entry name" value="NUCLEAR_REC_DBD_2"/>
    <property type="match status" value="1"/>
</dbReference>
<evidence type="ECO:0000313" key="14">
    <source>
        <dbReference type="EMBL" id="PVD39079.1"/>
    </source>
</evidence>
<evidence type="ECO:0000256" key="9">
    <source>
        <dbReference type="ARBA" id="ARBA00023170"/>
    </source>
</evidence>
<dbReference type="GO" id="GO:0000978">
    <property type="term" value="F:RNA polymerase II cis-regulatory region sequence-specific DNA binding"/>
    <property type="evidence" value="ECO:0007669"/>
    <property type="project" value="TreeGrafter"/>
</dbReference>
<dbReference type="GO" id="GO:0030154">
    <property type="term" value="P:cell differentiation"/>
    <property type="evidence" value="ECO:0007669"/>
    <property type="project" value="TreeGrafter"/>
</dbReference>
<protein>
    <submittedName>
        <fullName evidence="14">Uncharacterized protein</fullName>
    </submittedName>
</protein>
<keyword evidence="6" id="KW-0805">Transcription regulation</keyword>
<dbReference type="SMART" id="SM00399">
    <property type="entry name" value="ZnF_C4"/>
    <property type="match status" value="1"/>
</dbReference>
<dbReference type="InterPro" id="IPR001723">
    <property type="entry name" value="Nuclear_hrmn_rcpt"/>
</dbReference>
<dbReference type="InterPro" id="IPR001628">
    <property type="entry name" value="Znf_hrmn_rcpt"/>
</dbReference>
<feature type="region of interest" description="Disordered" evidence="11">
    <location>
        <begin position="908"/>
        <end position="927"/>
    </location>
</feature>
<feature type="compositionally biased region" description="Polar residues" evidence="11">
    <location>
        <begin position="382"/>
        <end position="407"/>
    </location>
</feature>
<evidence type="ECO:0000259" key="12">
    <source>
        <dbReference type="PROSITE" id="PS51030"/>
    </source>
</evidence>
<feature type="region of interest" description="Disordered" evidence="11">
    <location>
        <begin position="779"/>
        <end position="895"/>
    </location>
</feature>
<dbReference type="EMBL" id="PZQS01000001">
    <property type="protein sequence ID" value="PVD39079.1"/>
    <property type="molecule type" value="Genomic_DNA"/>
</dbReference>
<evidence type="ECO:0000256" key="2">
    <source>
        <dbReference type="ARBA" id="ARBA00008092"/>
    </source>
</evidence>
<gene>
    <name evidence="14" type="ORF">C0Q70_01707</name>
</gene>
<dbReference type="PANTHER" id="PTHR24082">
    <property type="entry name" value="NUCLEAR HORMONE RECEPTOR"/>
    <property type="match status" value="1"/>
</dbReference>
<evidence type="ECO:0000256" key="10">
    <source>
        <dbReference type="ARBA" id="ARBA00023242"/>
    </source>
</evidence>
<comment type="subcellular location">
    <subcellularLocation>
        <location evidence="1">Cytoplasm</location>
    </subcellularLocation>
</comment>
<evidence type="ECO:0000256" key="5">
    <source>
        <dbReference type="ARBA" id="ARBA00022833"/>
    </source>
</evidence>
<dbReference type="InterPro" id="IPR013088">
    <property type="entry name" value="Znf_NHR/GATA"/>
</dbReference>
<dbReference type="GO" id="GO:0004879">
    <property type="term" value="F:nuclear receptor activity"/>
    <property type="evidence" value="ECO:0007669"/>
    <property type="project" value="InterPro"/>
</dbReference>
<dbReference type="CDD" id="cd07166">
    <property type="entry name" value="NR_DBD_REV_ERB"/>
    <property type="match status" value="1"/>
</dbReference>
<dbReference type="PRINTS" id="PR00546">
    <property type="entry name" value="THYROIDHORMR"/>
</dbReference>
<feature type="compositionally biased region" description="Polar residues" evidence="11">
    <location>
        <begin position="355"/>
        <end position="365"/>
    </location>
</feature>
<feature type="domain" description="NR LBD" evidence="13">
    <location>
        <begin position="122"/>
        <end position="377"/>
    </location>
</feature>
<dbReference type="GO" id="GO:0009755">
    <property type="term" value="P:hormone-mediated signaling pathway"/>
    <property type="evidence" value="ECO:0007669"/>
    <property type="project" value="TreeGrafter"/>
</dbReference>
<keyword evidence="4" id="KW-0863">Zinc-finger</keyword>
<evidence type="ECO:0000256" key="3">
    <source>
        <dbReference type="ARBA" id="ARBA00022723"/>
    </source>
</evidence>
<feature type="region of interest" description="Disordered" evidence="11">
    <location>
        <begin position="355"/>
        <end position="407"/>
    </location>
</feature>
<dbReference type="Proteomes" id="UP000245119">
    <property type="component" value="Linkage Group LG1"/>
</dbReference>
<dbReference type="InterPro" id="IPR000536">
    <property type="entry name" value="Nucl_hrmn_rcpt_lig-bd"/>
</dbReference>
<dbReference type="FunFam" id="3.30.50.10:FF:000013">
    <property type="entry name" value="Nuclear receptor subfamily 1 group D member 2"/>
    <property type="match status" value="1"/>
</dbReference>
<evidence type="ECO:0000313" key="15">
    <source>
        <dbReference type="Proteomes" id="UP000245119"/>
    </source>
</evidence>
<dbReference type="PROSITE" id="PS00031">
    <property type="entry name" value="NUCLEAR_REC_DBD_1"/>
    <property type="match status" value="1"/>
</dbReference>
<feature type="compositionally biased region" description="Low complexity" evidence="11">
    <location>
        <begin position="877"/>
        <end position="886"/>
    </location>
</feature>
<keyword evidence="8" id="KW-0804">Transcription</keyword>
<dbReference type="PROSITE" id="PS51843">
    <property type="entry name" value="NR_LBD"/>
    <property type="match status" value="1"/>
</dbReference>
<keyword evidence="15" id="KW-1185">Reference proteome</keyword>
<name>A0A2T7Q082_POMCA</name>
<keyword evidence="9" id="KW-0675">Receptor</keyword>
<dbReference type="PANTHER" id="PTHR24082:SF473">
    <property type="entry name" value="ECDYSONE-INDUCED PROTEIN 75B, ISOFORM B"/>
    <property type="match status" value="1"/>
</dbReference>
<evidence type="ECO:0000256" key="11">
    <source>
        <dbReference type="SAM" id="MobiDB-lite"/>
    </source>
</evidence>
<comment type="similarity">
    <text evidence="2">Belongs to the nuclear hormone receptor family. NR1 subfamily.</text>
</comment>
<sequence length="1198" mass="130595">MGSLNEEEFDGETVLCRVCGDKASGFHYGVHACEGCKGFFRRSIQQKIQYRPCLKNQQCNIMRVNRNRCQYCRLKKCIAVGMSRDAVRFGRVPKKEKARIIEQMQKVNSQSQSSALYTMLQNEQDVVHAVINAHRQTCDLTLVRVCQMREHALQLSDYINCPANMACPLNNCLAHDPNANKSSLDDFSESFSPAIKSVVDFAKGIPGFTLLNQDDQVTLLKAGTFEVLLVRHASLFDLESNTMMFTGGRLFRRHPSTMTTGAGFLLDSMFDFAERFNKLCLTDEELALFSAVVLMSPDRPGLRSMEQVERIQNKLTEALQNMINLNHKEDSTLFAKLLMKTTDLRTLNTLHSERSIAQNSSSTQFEPRECHNTEESDMEFQDSISTVSGRSSPTPSEASNMTITSGSFSDTCSLESGGLSVMPHRIPLEAASHQQVVLRTPYGTFYREETSGFYGLVPEQPRRRCNTLDRDTLSRPRLHTIDEGNRRRYTLDREYINKMVNRLSDRLEKRTAIRGDSIPPSISSSAASSPIPEEYGAQGGADFVPISTAEQTVTGSRSSPIIHPEALMAQAYGSSPASPRPRSGSFGTDEYQRRRCYSLHLNSEGRASRVPMHQKMMTERDQVSPESHQYLSAEQRRGSVGAACGLHARKRSLLVDRPPSYVGHSADSLRHEPADSRIRGSAPSLKHLIPDASLYGLPMVPQSTSPVLLSRRSMLPPSSLGISPPPFMSPLNDKTVHPFEAPPSALGKIGEHNSVSSTVTSVASKEGCLGLSADLRLGSSTDLRVPSNPSSRSTSRGGSPQQDIESPNETFGHKKFDKFRKEKPQIVGDEGGAPAKENVDNGLKGSEGASKDSDNDSNILDQQAYTMKTPSVTPPCSSSSESSFSESKAKRSAKEAHPNLLAHLNSPAQVSAKQKQHPATSGLTSAATGFPWQQQGQQPHFFGKDNSSNVHGSLQSSAIAAALAANPQLLAGESKVEPKKTSSMADASNKEQFHAVAVSHLKDKLMRKFDSMENLHKMAGANNSPLATSTAMSSKLDTDGEMPCHDSPADSSSTSCQTLTKSVLALPSTSSLSQNVPMLLPPSLHSYHPLLSSHYPNMQGLCMPSSTTSSQHLPGLQQFAHMFAASGMLPTTGISSFPPTCLSSHTTTASIAMTSAERRSENAVPLNLTSKMENNALQASPSSIPVSVISETSVKSEV</sequence>
<feature type="compositionally biased region" description="Polar residues" evidence="11">
    <location>
        <begin position="856"/>
        <end position="876"/>
    </location>
</feature>
<evidence type="ECO:0000256" key="7">
    <source>
        <dbReference type="ARBA" id="ARBA00023125"/>
    </source>
</evidence>
<dbReference type="PRINTS" id="PR00398">
    <property type="entry name" value="STRDHORMONER"/>
</dbReference>
<comment type="caution">
    <text evidence="14">The sequence shown here is derived from an EMBL/GenBank/DDBJ whole genome shotgun (WGS) entry which is preliminary data.</text>
</comment>
<evidence type="ECO:0000256" key="4">
    <source>
        <dbReference type="ARBA" id="ARBA00022771"/>
    </source>
</evidence>
<keyword evidence="7" id="KW-0238">DNA-binding</keyword>